<evidence type="ECO:0000313" key="4">
    <source>
        <dbReference type="Proteomes" id="UP000242188"/>
    </source>
</evidence>
<evidence type="ECO:0000313" key="3">
    <source>
        <dbReference type="EMBL" id="OWF49968.1"/>
    </source>
</evidence>
<feature type="signal peptide" evidence="1">
    <location>
        <begin position="1"/>
        <end position="24"/>
    </location>
</feature>
<proteinExistence type="predicted"/>
<evidence type="ECO:0000256" key="1">
    <source>
        <dbReference type="SAM" id="SignalP"/>
    </source>
</evidence>
<sequence>MHWPLVNGLVHLLIIVQLAEQTKALHCLSCTDILQPRLCHQVETCSDDEVCVVQKLQYSNGDISFKVGCESAQVCHHQRSVSVMGVSNLTKRRGTAPLCVDCCTTDLCNAEGCGQSGYPPEIGVVCYGCDMTYTSDTCGRLEFCTTDEMCVIQGNWDIVKYYKTGCQRKHLCSQVGWAGQVGKRSNYCYRCCEDNLCNNRCDDNLTTSPITTPVHSTSISLPPITPSEVTSASTPNFSTLQPPKACDDFPECINMNRTAICADKHAATALCPRACGLCPSTCRDTSDLCAYLNQTISLCSNPDMVKYVGCLSTCSMCESFTPTVTTVSQPVSAMTYCGVAPRLLRGDNKGVDFYVATFYLAKLDSFPHSQKPYLSILYEYHSGMCVMTYGKRSITLSLAYGQNVLPIPEELILTDPGLAQFSQSSRDVYHLNRDVEMKMLYLHCNRTVNVVVVQKGEVNGQASVYEAHLAFPAPQCSTSFVVSSYLNPKYEYNVIGVISPKGANVSFHNDKITTAPFNGTATFNVTLQSNGVFQLSSLNDLSGTRITSSTPICVLSSNNCLYNRKGLCSMVIESIPPVADLETNFVVPVLMPNYTMSIKIVAAHDNTSVTMAMTNQNANTPAGRSPLREVVVLNSGMYLTQALTAMTDLTIMATKGILVTQLLFGYAPFGLPVPAVTQYKDLYRFDSLAAKETYITIIIENMHNTSAMFEGLVLDDSPLSESLLSYNTTLACSDYSIITMAVSAGGHLIKHTMAVPFGLIVHGTQYGYPAGMKFMSTSK</sequence>
<reference evidence="3 4" key="1">
    <citation type="journal article" date="2017" name="Nat. Ecol. Evol.">
        <title>Scallop genome provides insights into evolution of bilaterian karyotype and development.</title>
        <authorList>
            <person name="Wang S."/>
            <person name="Zhang J."/>
            <person name="Jiao W."/>
            <person name="Li J."/>
            <person name="Xun X."/>
            <person name="Sun Y."/>
            <person name="Guo X."/>
            <person name="Huan P."/>
            <person name="Dong B."/>
            <person name="Zhang L."/>
            <person name="Hu X."/>
            <person name="Sun X."/>
            <person name="Wang J."/>
            <person name="Zhao C."/>
            <person name="Wang Y."/>
            <person name="Wang D."/>
            <person name="Huang X."/>
            <person name="Wang R."/>
            <person name="Lv J."/>
            <person name="Li Y."/>
            <person name="Zhang Z."/>
            <person name="Liu B."/>
            <person name="Lu W."/>
            <person name="Hui Y."/>
            <person name="Liang J."/>
            <person name="Zhou Z."/>
            <person name="Hou R."/>
            <person name="Li X."/>
            <person name="Liu Y."/>
            <person name="Li H."/>
            <person name="Ning X."/>
            <person name="Lin Y."/>
            <person name="Zhao L."/>
            <person name="Xing Q."/>
            <person name="Dou J."/>
            <person name="Li Y."/>
            <person name="Mao J."/>
            <person name="Guo H."/>
            <person name="Dou H."/>
            <person name="Li T."/>
            <person name="Mu C."/>
            <person name="Jiang W."/>
            <person name="Fu Q."/>
            <person name="Fu X."/>
            <person name="Miao Y."/>
            <person name="Liu J."/>
            <person name="Yu Q."/>
            <person name="Li R."/>
            <person name="Liao H."/>
            <person name="Li X."/>
            <person name="Kong Y."/>
            <person name="Jiang Z."/>
            <person name="Chourrout D."/>
            <person name="Li R."/>
            <person name="Bao Z."/>
        </authorList>
    </citation>
    <scope>NUCLEOTIDE SEQUENCE [LARGE SCALE GENOMIC DNA]</scope>
    <source>
        <strain evidence="3 4">PY_sf001</strain>
    </source>
</reference>
<gene>
    <name evidence="3" type="ORF">KP79_PYT23206</name>
</gene>
<dbReference type="InterPro" id="IPR035234">
    <property type="entry name" value="IgGFc-bd_N"/>
</dbReference>
<keyword evidence="1" id="KW-0732">Signal</keyword>
<dbReference type="InterPro" id="IPR003582">
    <property type="entry name" value="ShKT_dom"/>
</dbReference>
<dbReference type="AlphaFoldDB" id="A0A210QMK4"/>
<accession>A0A210QMK4</accession>
<dbReference type="InterPro" id="IPR045860">
    <property type="entry name" value="Snake_toxin-like_sf"/>
</dbReference>
<dbReference type="OrthoDB" id="6108976at2759"/>
<dbReference type="SUPFAM" id="SSF57302">
    <property type="entry name" value="Snake toxin-like"/>
    <property type="match status" value="1"/>
</dbReference>
<dbReference type="PANTHER" id="PTHR46534">
    <property type="entry name" value="IGGFC_BINDING DOMAIN-CONTAINING PROTEIN"/>
    <property type="match status" value="1"/>
</dbReference>
<keyword evidence="4" id="KW-1185">Reference proteome</keyword>
<dbReference type="SMART" id="SM00254">
    <property type="entry name" value="ShKT"/>
    <property type="match status" value="2"/>
</dbReference>
<dbReference type="EMBL" id="NEDP02002871">
    <property type="protein sequence ID" value="OWF49968.1"/>
    <property type="molecule type" value="Genomic_DNA"/>
</dbReference>
<organism evidence="3 4">
    <name type="scientific">Mizuhopecten yessoensis</name>
    <name type="common">Japanese scallop</name>
    <name type="synonym">Patinopecten yessoensis</name>
    <dbReference type="NCBI Taxonomy" id="6573"/>
    <lineage>
        <taxon>Eukaryota</taxon>
        <taxon>Metazoa</taxon>
        <taxon>Spiralia</taxon>
        <taxon>Lophotrochozoa</taxon>
        <taxon>Mollusca</taxon>
        <taxon>Bivalvia</taxon>
        <taxon>Autobranchia</taxon>
        <taxon>Pteriomorphia</taxon>
        <taxon>Pectinida</taxon>
        <taxon>Pectinoidea</taxon>
        <taxon>Pectinidae</taxon>
        <taxon>Mizuhopecten</taxon>
    </lineage>
</organism>
<dbReference type="Pfam" id="PF17517">
    <property type="entry name" value="IgGFc_binding"/>
    <property type="match status" value="1"/>
</dbReference>
<dbReference type="Proteomes" id="UP000242188">
    <property type="component" value="Unassembled WGS sequence"/>
</dbReference>
<dbReference type="PANTHER" id="PTHR46534:SF1">
    <property type="entry name" value="IGGFC-BINDING PROTEIN N-TERMINAL DOMAIN-CONTAINING PROTEIN"/>
    <property type="match status" value="1"/>
</dbReference>
<protein>
    <submittedName>
        <fullName evidence="3">IgGFc-binding protein</fullName>
    </submittedName>
</protein>
<feature type="domain" description="ShKT" evidence="2">
    <location>
        <begin position="245"/>
        <end position="279"/>
    </location>
</feature>
<evidence type="ECO:0000259" key="2">
    <source>
        <dbReference type="SMART" id="SM00254"/>
    </source>
</evidence>
<comment type="caution">
    <text evidence="3">The sequence shown here is derived from an EMBL/GenBank/DDBJ whole genome shotgun (WGS) entry which is preliminary data.</text>
</comment>
<feature type="chain" id="PRO_5013120784" evidence="1">
    <location>
        <begin position="25"/>
        <end position="779"/>
    </location>
</feature>
<feature type="domain" description="ShKT" evidence="2">
    <location>
        <begin position="281"/>
        <end position="318"/>
    </location>
</feature>
<name>A0A210QMK4_MIZYE</name>